<dbReference type="EMBL" id="LVHF01000012">
    <property type="protein sequence ID" value="OAN18271.1"/>
    <property type="molecule type" value="Genomic_DNA"/>
</dbReference>
<organism evidence="8 9">
    <name type="scientific">Photobacterium jeanii</name>
    <dbReference type="NCBI Taxonomy" id="858640"/>
    <lineage>
        <taxon>Bacteria</taxon>
        <taxon>Pseudomonadati</taxon>
        <taxon>Pseudomonadota</taxon>
        <taxon>Gammaproteobacteria</taxon>
        <taxon>Vibrionales</taxon>
        <taxon>Vibrionaceae</taxon>
        <taxon>Photobacterium</taxon>
    </lineage>
</organism>
<keyword evidence="3" id="KW-0479">Metal-binding</keyword>
<protein>
    <submittedName>
        <fullName evidence="8">Coenzyme A pyrophosphatase</fullName>
    </submittedName>
</protein>
<evidence type="ECO:0000313" key="8">
    <source>
        <dbReference type="EMBL" id="OAN18271.1"/>
    </source>
</evidence>
<dbReference type="CDD" id="cd03426">
    <property type="entry name" value="NUDIX_CoAse_Nudt7"/>
    <property type="match status" value="1"/>
</dbReference>
<evidence type="ECO:0000256" key="2">
    <source>
        <dbReference type="ARBA" id="ARBA00001946"/>
    </source>
</evidence>
<comment type="cofactor">
    <cofactor evidence="1">
        <name>Mn(2+)</name>
        <dbReference type="ChEBI" id="CHEBI:29035"/>
    </cofactor>
</comment>
<gene>
    <name evidence="8" type="ORF">A3K86_05085</name>
</gene>
<evidence type="ECO:0000259" key="7">
    <source>
        <dbReference type="PROSITE" id="PS51462"/>
    </source>
</evidence>
<dbReference type="PANTHER" id="PTHR12992:SF11">
    <property type="entry name" value="MITOCHONDRIAL COENZYME A DIPHOSPHATASE NUDT8"/>
    <property type="match status" value="1"/>
</dbReference>
<comment type="cofactor">
    <cofactor evidence="2">
        <name>Mg(2+)</name>
        <dbReference type="ChEBI" id="CHEBI:18420"/>
    </cofactor>
</comment>
<dbReference type="GO" id="GO:0010945">
    <property type="term" value="F:coenzyme A diphosphatase activity"/>
    <property type="evidence" value="ECO:0007669"/>
    <property type="project" value="InterPro"/>
</dbReference>
<proteinExistence type="predicted"/>
<keyword evidence="9" id="KW-1185">Reference proteome</keyword>
<sequence>MMDQQQLLSRFMLAPTADYDASHQLRIRQQFTASMPHPSPSSQAKSAQKFKPAAVLISLVPRNNSFNVVFTERAKHLKHHPGQVAFPGGKKEDHDSDLIDTALRETYEETGIICHRDNILGQLPVLPTISGYAVTPYLSTISPNYIPKLDCNEVDNLFEVPISFLINPLNIKSHRFTINGQFHDIYSISFSKYSIWGATAQMIKILSTQLWHEP</sequence>
<evidence type="ECO:0000256" key="4">
    <source>
        <dbReference type="ARBA" id="ARBA00022801"/>
    </source>
</evidence>
<evidence type="ECO:0000256" key="5">
    <source>
        <dbReference type="ARBA" id="ARBA00022842"/>
    </source>
</evidence>
<evidence type="ECO:0000256" key="1">
    <source>
        <dbReference type="ARBA" id="ARBA00001936"/>
    </source>
</evidence>
<dbReference type="STRING" id="858640.A3K86_05085"/>
<dbReference type="GO" id="GO:0046872">
    <property type="term" value="F:metal ion binding"/>
    <property type="evidence" value="ECO:0007669"/>
    <property type="project" value="UniProtKB-KW"/>
</dbReference>
<keyword evidence="6" id="KW-0464">Manganese</keyword>
<dbReference type="PANTHER" id="PTHR12992">
    <property type="entry name" value="NUDIX HYDROLASE"/>
    <property type="match status" value="1"/>
</dbReference>
<dbReference type="SUPFAM" id="SSF55811">
    <property type="entry name" value="Nudix"/>
    <property type="match status" value="1"/>
</dbReference>
<evidence type="ECO:0000256" key="3">
    <source>
        <dbReference type="ARBA" id="ARBA00022723"/>
    </source>
</evidence>
<dbReference type="OrthoDB" id="9802805at2"/>
<dbReference type="InterPro" id="IPR045121">
    <property type="entry name" value="CoAse"/>
</dbReference>
<keyword evidence="4" id="KW-0378">Hydrolase</keyword>
<dbReference type="InterPro" id="IPR000086">
    <property type="entry name" value="NUDIX_hydrolase_dom"/>
</dbReference>
<name>A0A178KLZ1_9GAMM</name>
<evidence type="ECO:0000256" key="6">
    <source>
        <dbReference type="ARBA" id="ARBA00023211"/>
    </source>
</evidence>
<dbReference type="AlphaFoldDB" id="A0A178KLZ1"/>
<accession>A0A178KLZ1</accession>
<comment type="caution">
    <text evidence="8">The sequence shown here is derived from an EMBL/GenBank/DDBJ whole genome shotgun (WGS) entry which is preliminary data.</text>
</comment>
<dbReference type="Gene3D" id="3.90.79.10">
    <property type="entry name" value="Nucleoside Triphosphate Pyrophosphohydrolase"/>
    <property type="match status" value="1"/>
</dbReference>
<feature type="domain" description="Nudix hydrolase" evidence="7">
    <location>
        <begin position="49"/>
        <end position="182"/>
    </location>
</feature>
<dbReference type="PROSITE" id="PS51462">
    <property type="entry name" value="NUDIX"/>
    <property type="match status" value="1"/>
</dbReference>
<evidence type="ECO:0000313" key="9">
    <source>
        <dbReference type="Proteomes" id="UP000078503"/>
    </source>
</evidence>
<dbReference type="Proteomes" id="UP000078503">
    <property type="component" value="Unassembled WGS sequence"/>
</dbReference>
<keyword evidence="5" id="KW-0460">Magnesium</keyword>
<dbReference type="Pfam" id="PF00293">
    <property type="entry name" value="NUDIX"/>
    <property type="match status" value="1"/>
</dbReference>
<reference evidence="8 9" key="1">
    <citation type="submission" date="2016-03" db="EMBL/GenBank/DDBJ databases">
        <title>Photobacterium proteolyticum sp. nov. a protease producing bacterium isolated from ocean sediments of Laizhou Bay.</title>
        <authorList>
            <person name="Li Y."/>
        </authorList>
    </citation>
    <scope>NUCLEOTIDE SEQUENCE [LARGE SCALE GENOMIC DNA]</scope>
    <source>
        <strain evidence="8 9">R-40508</strain>
    </source>
</reference>
<dbReference type="InterPro" id="IPR015797">
    <property type="entry name" value="NUDIX_hydrolase-like_dom_sf"/>
</dbReference>